<protein>
    <submittedName>
        <fullName evidence="5">Peptidase C15</fullName>
    </submittedName>
</protein>
<sequence length="169" mass="18774">MNKKILLTSFQTWLPDQVSNSSDDLLEKIAQTNDLSASLTFIRQLPVDIAKASAQVIATIDQIQPDRIICCGMACKRNKLTVESCASREDACLQTPVNLEKLVAALSGCEISHDAGKFVCEGLYYEVLKYLGEHHLNTSCIFVHVPVLNRDNLPSILADFRIILEQMAH</sequence>
<dbReference type="InterPro" id="IPR036440">
    <property type="entry name" value="Peptidase_C15-like_sf"/>
</dbReference>
<proteinExistence type="inferred from homology"/>
<dbReference type="SUPFAM" id="SSF53182">
    <property type="entry name" value="Pyrrolidone carboxyl peptidase (pyroglutamate aminopeptidase)"/>
    <property type="match status" value="1"/>
</dbReference>
<reference evidence="6" key="1">
    <citation type="submission" date="2016-10" db="EMBL/GenBank/DDBJ databases">
        <title>Comparative genomics uncovers the prolific and rare metabolic potential of the cyanobacterial genus Moorea.</title>
        <authorList>
            <person name="Leao T."/>
            <person name="Castelao G."/>
            <person name="Korobeynikov A."/>
            <person name="Monroe E.A."/>
            <person name="Podell S."/>
            <person name="Glukhov E."/>
            <person name="Allen E."/>
            <person name="Gerwick W.H."/>
            <person name="Gerwick L."/>
        </authorList>
    </citation>
    <scope>NUCLEOTIDE SEQUENCE [LARGE SCALE GENOMIC DNA]</scope>
    <source>
        <strain evidence="6">PAL-8-15-08-1</strain>
    </source>
</reference>
<dbReference type="Pfam" id="PF01470">
    <property type="entry name" value="Peptidase_C15"/>
    <property type="match status" value="1"/>
</dbReference>
<organism evidence="5 6">
    <name type="scientific">Moorena producens PAL-8-15-08-1</name>
    <dbReference type="NCBI Taxonomy" id="1458985"/>
    <lineage>
        <taxon>Bacteria</taxon>
        <taxon>Bacillati</taxon>
        <taxon>Cyanobacteriota</taxon>
        <taxon>Cyanophyceae</taxon>
        <taxon>Coleofasciculales</taxon>
        <taxon>Coleofasciculaceae</taxon>
        <taxon>Moorena</taxon>
    </lineage>
</organism>
<dbReference type="PANTHER" id="PTHR23402">
    <property type="entry name" value="PROTEASE FAMILY C15 PYROGLUTAMYL-PEPTIDASE I-RELATED"/>
    <property type="match status" value="1"/>
</dbReference>
<dbReference type="OrthoDB" id="9779738at2"/>
<dbReference type="GO" id="GO:0008234">
    <property type="term" value="F:cysteine-type peptidase activity"/>
    <property type="evidence" value="ECO:0007669"/>
    <property type="project" value="UniProtKB-KW"/>
</dbReference>
<dbReference type="GO" id="GO:0006508">
    <property type="term" value="P:proteolysis"/>
    <property type="evidence" value="ECO:0007669"/>
    <property type="project" value="UniProtKB-KW"/>
</dbReference>
<dbReference type="STRING" id="1458985.BJP34_28630"/>
<gene>
    <name evidence="5" type="ORF">BJP34_28630</name>
</gene>
<keyword evidence="3" id="KW-0378">Hydrolase</keyword>
<name>A0A1D8TYZ6_9CYAN</name>
<evidence type="ECO:0000256" key="3">
    <source>
        <dbReference type="ARBA" id="ARBA00022801"/>
    </source>
</evidence>
<evidence type="ECO:0000313" key="6">
    <source>
        <dbReference type="Proteomes" id="UP000177870"/>
    </source>
</evidence>
<dbReference type="KEGG" id="mpro:BJP34_28630"/>
<evidence type="ECO:0000256" key="1">
    <source>
        <dbReference type="ARBA" id="ARBA00006641"/>
    </source>
</evidence>
<dbReference type="PANTHER" id="PTHR23402:SF1">
    <property type="entry name" value="PYROGLUTAMYL-PEPTIDASE I"/>
    <property type="match status" value="1"/>
</dbReference>
<evidence type="ECO:0000256" key="2">
    <source>
        <dbReference type="ARBA" id="ARBA00022670"/>
    </source>
</evidence>
<dbReference type="Proteomes" id="UP000177870">
    <property type="component" value="Chromosome"/>
</dbReference>
<dbReference type="InterPro" id="IPR016125">
    <property type="entry name" value="Peptidase_C15-like"/>
</dbReference>
<dbReference type="EMBL" id="CP017599">
    <property type="protein sequence ID" value="AOX02880.1"/>
    <property type="molecule type" value="Genomic_DNA"/>
</dbReference>
<comment type="similarity">
    <text evidence="1">Belongs to the peptidase C15 family.</text>
</comment>
<evidence type="ECO:0000256" key="4">
    <source>
        <dbReference type="ARBA" id="ARBA00022807"/>
    </source>
</evidence>
<dbReference type="Gene3D" id="3.40.630.20">
    <property type="entry name" value="Peptidase C15, pyroglutamyl peptidase I-like"/>
    <property type="match status" value="2"/>
</dbReference>
<evidence type="ECO:0000313" key="5">
    <source>
        <dbReference type="EMBL" id="AOX02880.1"/>
    </source>
</evidence>
<keyword evidence="4" id="KW-0788">Thiol protease</keyword>
<dbReference type="RefSeq" id="WP_070395277.1">
    <property type="nucleotide sequence ID" value="NZ_CP017599.1"/>
</dbReference>
<accession>A0A1D8TYZ6</accession>
<dbReference type="AlphaFoldDB" id="A0A1D8TYZ6"/>
<keyword evidence="2" id="KW-0645">Protease</keyword>